<dbReference type="Gene3D" id="3.40.720.10">
    <property type="entry name" value="Alkaline Phosphatase, subunit A"/>
    <property type="match status" value="1"/>
</dbReference>
<sequence precursor="true">MISRLGLLFALLASFFASPGAAQSFPEAAPDRHQPGTRKNVLFIISDDLHAKLGCYGDPLVKTPNIDRLAARGARFSNAYCQFPLCGPSRNSLLTGMYPNSTGIVRNAQIFRHSVPEAISLPQAFRLDGYFAAKVGKLYHYNVPKSVGTAGHGDPTSWELQSNPAGVDRVVEEDETTSLVPGSFGGTLSWFASPRADELHTDGMIAEDANWILKRCAERNDRPFFLAVGFYRPHTPYTSPQEYFKPYPLGKMPVVQGWQEDQQDVPPMALTMKRKIQDDMTEQQRKEVRQAYYASISFMDAQLGKVLKKLDETGLADSTYIVFTSDHGYAMGEHGMWQKLTLFEDSAQVPLIIAGPGINPGTVVGEPVGLIDVFPTLMDLTDVPSPKTLQGQSLRKLMDDPTSQGRGYALTQLYRPGNAKKLVDGYSIRTPQYRYNLWNDGEAGHELYDHQADPGEITNLADRGEMKEVVAELRSQLRAAVKATYPANGQRPAVEAMNYSPNMTEKAKQQYPSR</sequence>
<dbReference type="OrthoDB" id="9782218at2"/>
<keyword evidence="4 7" id="KW-0732">Signal</keyword>
<dbReference type="InterPro" id="IPR035874">
    <property type="entry name" value="IDS"/>
</dbReference>
<organism evidence="9 10">
    <name type="scientific">Stieleria bergensis</name>
    <dbReference type="NCBI Taxonomy" id="2528025"/>
    <lineage>
        <taxon>Bacteria</taxon>
        <taxon>Pseudomonadati</taxon>
        <taxon>Planctomycetota</taxon>
        <taxon>Planctomycetia</taxon>
        <taxon>Pirellulales</taxon>
        <taxon>Pirellulaceae</taxon>
        <taxon>Stieleria</taxon>
    </lineage>
</organism>
<proteinExistence type="inferred from homology"/>
<evidence type="ECO:0000256" key="3">
    <source>
        <dbReference type="ARBA" id="ARBA00022723"/>
    </source>
</evidence>
<evidence type="ECO:0000259" key="8">
    <source>
        <dbReference type="Pfam" id="PF00884"/>
    </source>
</evidence>
<evidence type="ECO:0000256" key="2">
    <source>
        <dbReference type="ARBA" id="ARBA00008779"/>
    </source>
</evidence>
<dbReference type="PANTHER" id="PTHR45953">
    <property type="entry name" value="IDURONATE 2-SULFATASE"/>
    <property type="match status" value="1"/>
</dbReference>
<comment type="cofactor">
    <cofactor evidence="1">
        <name>Ca(2+)</name>
        <dbReference type="ChEBI" id="CHEBI:29108"/>
    </cofactor>
</comment>
<dbReference type="PANTHER" id="PTHR45953:SF1">
    <property type="entry name" value="IDURONATE 2-SULFATASE"/>
    <property type="match status" value="1"/>
</dbReference>
<feature type="domain" description="Sulfatase N-terminal" evidence="8">
    <location>
        <begin position="39"/>
        <end position="383"/>
    </location>
</feature>
<feature type="signal peptide" evidence="7">
    <location>
        <begin position="1"/>
        <end position="22"/>
    </location>
</feature>
<dbReference type="CDD" id="cd16030">
    <property type="entry name" value="iduronate-2-sulfatase"/>
    <property type="match status" value="1"/>
</dbReference>
<dbReference type="SUPFAM" id="SSF53649">
    <property type="entry name" value="Alkaline phosphatase-like"/>
    <property type="match status" value="1"/>
</dbReference>
<comment type="similarity">
    <text evidence="2">Belongs to the sulfatase family.</text>
</comment>
<dbReference type="EMBL" id="CP036272">
    <property type="protein sequence ID" value="QDT62767.1"/>
    <property type="molecule type" value="Genomic_DNA"/>
</dbReference>
<reference evidence="9 10" key="1">
    <citation type="submission" date="2019-02" db="EMBL/GenBank/DDBJ databases">
        <title>Deep-cultivation of Planctomycetes and their phenomic and genomic characterization uncovers novel biology.</title>
        <authorList>
            <person name="Wiegand S."/>
            <person name="Jogler M."/>
            <person name="Boedeker C."/>
            <person name="Pinto D."/>
            <person name="Vollmers J."/>
            <person name="Rivas-Marin E."/>
            <person name="Kohn T."/>
            <person name="Peeters S.H."/>
            <person name="Heuer A."/>
            <person name="Rast P."/>
            <person name="Oberbeckmann S."/>
            <person name="Bunk B."/>
            <person name="Jeske O."/>
            <person name="Meyerdierks A."/>
            <person name="Storesund J.E."/>
            <person name="Kallscheuer N."/>
            <person name="Luecker S."/>
            <person name="Lage O.M."/>
            <person name="Pohl T."/>
            <person name="Merkel B.J."/>
            <person name="Hornburger P."/>
            <person name="Mueller R.-W."/>
            <person name="Bruemmer F."/>
            <person name="Labrenz M."/>
            <person name="Spormann A.M."/>
            <person name="Op den Camp H."/>
            <person name="Overmann J."/>
            <person name="Amann R."/>
            <person name="Jetten M.S.M."/>
            <person name="Mascher T."/>
            <person name="Medema M.H."/>
            <person name="Devos D.P."/>
            <person name="Kaster A.-K."/>
            <person name="Ovreas L."/>
            <person name="Rohde M."/>
            <person name="Galperin M.Y."/>
            <person name="Jogler C."/>
        </authorList>
    </citation>
    <scope>NUCLEOTIDE SEQUENCE [LARGE SCALE GENOMIC DNA]</scope>
    <source>
        <strain evidence="9 10">SV_7m_r</strain>
    </source>
</reference>
<dbReference type="InterPro" id="IPR000917">
    <property type="entry name" value="Sulfatase_N"/>
</dbReference>
<dbReference type="Pfam" id="PF00884">
    <property type="entry name" value="Sulfatase"/>
    <property type="match status" value="1"/>
</dbReference>
<dbReference type="InterPro" id="IPR024607">
    <property type="entry name" value="Sulfatase_CS"/>
</dbReference>
<keyword evidence="6" id="KW-0106">Calcium</keyword>
<keyword evidence="10" id="KW-1185">Reference proteome</keyword>
<dbReference type="GO" id="GO:0046872">
    <property type="term" value="F:metal ion binding"/>
    <property type="evidence" value="ECO:0007669"/>
    <property type="project" value="UniProtKB-KW"/>
</dbReference>
<dbReference type="AlphaFoldDB" id="A0A517T305"/>
<gene>
    <name evidence="9" type="primary">betC_29</name>
    <name evidence="9" type="ORF">SV7mr_53180</name>
</gene>
<dbReference type="Proteomes" id="UP000315003">
    <property type="component" value="Chromosome"/>
</dbReference>
<evidence type="ECO:0000256" key="6">
    <source>
        <dbReference type="ARBA" id="ARBA00022837"/>
    </source>
</evidence>
<evidence type="ECO:0000313" key="9">
    <source>
        <dbReference type="EMBL" id="QDT62767.1"/>
    </source>
</evidence>
<dbReference type="GO" id="GO:0004423">
    <property type="term" value="F:iduronate-2-sulfatase activity"/>
    <property type="evidence" value="ECO:0007669"/>
    <property type="project" value="InterPro"/>
</dbReference>
<accession>A0A517T305</accession>
<evidence type="ECO:0000313" key="10">
    <source>
        <dbReference type="Proteomes" id="UP000315003"/>
    </source>
</evidence>
<name>A0A517T305_9BACT</name>
<evidence type="ECO:0000256" key="4">
    <source>
        <dbReference type="ARBA" id="ARBA00022729"/>
    </source>
</evidence>
<keyword evidence="3" id="KW-0479">Metal-binding</keyword>
<dbReference type="GO" id="GO:0005737">
    <property type="term" value="C:cytoplasm"/>
    <property type="evidence" value="ECO:0007669"/>
    <property type="project" value="TreeGrafter"/>
</dbReference>
<dbReference type="PROSITE" id="PS00523">
    <property type="entry name" value="SULFATASE_1"/>
    <property type="match status" value="1"/>
</dbReference>
<dbReference type="InterPro" id="IPR017850">
    <property type="entry name" value="Alkaline_phosphatase_core_sf"/>
</dbReference>
<dbReference type="EC" id="3.1.6.6" evidence="9"/>
<feature type="chain" id="PRO_5022121131" evidence="7">
    <location>
        <begin position="23"/>
        <end position="514"/>
    </location>
</feature>
<keyword evidence="5 9" id="KW-0378">Hydrolase</keyword>
<evidence type="ECO:0000256" key="1">
    <source>
        <dbReference type="ARBA" id="ARBA00001913"/>
    </source>
</evidence>
<protein>
    <submittedName>
        <fullName evidence="9">Choline-sulfatase</fullName>
        <ecNumber evidence="9">3.1.6.6</ecNumber>
    </submittedName>
</protein>
<evidence type="ECO:0000256" key="7">
    <source>
        <dbReference type="SAM" id="SignalP"/>
    </source>
</evidence>
<dbReference type="RefSeq" id="WP_145277754.1">
    <property type="nucleotide sequence ID" value="NZ_CP036272.1"/>
</dbReference>
<evidence type="ECO:0000256" key="5">
    <source>
        <dbReference type="ARBA" id="ARBA00022801"/>
    </source>
</evidence>
<dbReference type="GO" id="GO:0047753">
    <property type="term" value="F:choline-sulfatase activity"/>
    <property type="evidence" value="ECO:0007669"/>
    <property type="project" value="UniProtKB-EC"/>
</dbReference>